<keyword evidence="4" id="KW-1185">Reference proteome</keyword>
<dbReference type="Proteomes" id="UP000223913">
    <property type="component" value="Unassembled WGS sequence"/>
</dbReference>
<name>A0A2D0N0B5_FLAN2</name>
<gene>
    <name evidence="3" type="ORF">CRP01_36430</name>
</gene>
<dbReference type="AlphaFoldDB" id="A0A2D0N0B5"/>
<reference evidence="3 4" key="1">
    <citation type="submission" date="2017-10" db="EMBL/GenBank/DDBJ databases">
        <title>The draft genome sequence of Lewinella nigricans NBRC 102662.</title>
        <authorList>
            <person name="Wang K."/>
        </authorList>
    </citation>
    <scope>NUCLEOTIDE SEQUENCE [LARGE SCALE GENOMIC DNA]</scope>
    <source>
        <strain evidence="3 4">NBRC 102662</strain>
    </source>
</reference>
<dbReference type="OrthoDB" id="1494512at2"/>
<dbReference type="RefSeq" id="WP_099155021.1">
    <property type="nucleotide sequence ID" value="NZ_PDUD01000052.1"/>
</dbReference>
<feature type="domain" description="DUF4395" evidence="2">
    <location>
        <begin position="33"/>
        <end position="155"/>
    </location>
</feature>
<keyword evidence="1" id="KW-0472">Membrane</keyword>
<evidence type="ECO:0000256" key="1">
    <source>
        <dbReference type="SAM" id="Phobius"/>
    </source>
</evidence>
<organism evidence="3 4">
    <name type="scientific">Flavilitoribacter nigricans (strain ATCC 23147 / DSM 23189 / NBRC 102662 / NCIMB 1420 / SS-2)</name>
    <name type="common">Lewinella nigricans</name>
    <dbReference type="NCBI Taxonomy" id="1122177"/>
    <lineage>
        <taxon>Bacteria</taxon>
        <taxon>Pseudomonadati</taxon>
        <taxon>Bacteroidota</taxon>
        <taxon>Saprospiria</taxon>
        <taxon>Saprospirales</taxon>
        <taxon>Lewinellaceae</taxon>
        <taxon>Flavilitoribacter</taxon>
    </lineage>
</organism>
<dbReference type="Pfam" id="PF14340">
    <property type="entry name" value="DUF4395"/>
    <property type="match status" value="1"/>
</dbReference>
<comment type="caution">
    <text evidence="3">The sequence shown here is derived from an EMBL/GenBank/DDBJ whole genome shotgun (WGS) entry which is preliminary data.</text>
</comment>
<evidence type="ECO:0000313" key="3">
    <source>
        <dbReference type="EMBL" id="PHN01589.1"/>
    </source>
</evidence>
<keyword evidence="1" id="KW-1133">Transmembrane helix</keyword>
<dbReference type="InterPro" id="IPR025508">
    <property type="entry name" value="DUF4395"/>
</dbReference>
<feature type="transmembrane region" description="Helical" evidence="1">
    <location>
        <begin position="124"/>
        <end position="146"/>
    </location>
</feature>
<dbReference type="EMBL" id="PDUD01000052">
    <property type="protein sequence ID" value="PHN01589.1"/>
    <property type="molecule type" value="Genomic_DNA"/>
</dbReference>
<evidence type="ECO:0000313" key="4">
    <source>
        <dbReference type="Proteomes" id="UP000223913"/>
    </source>
</evidence>
<sequence length="166" mass="18534">MKTNILSKTRINRLRAQGYTTESDRELSELAVGIRFAYQLCTLIIITGIYTQSLYLFSGLLGIAMLGAILPNHPFDYIYNYTLSRWLNKPALPPRATQLRFACSFASIWLGYVVYFLATGSVTTAMILAGILAVVATLPSTIDWCMPSVIFNAIYKITNGRTKAEF</sequence>
<evidence type="ECO:0000259" key="2">
    <source>
        <dbReference type="Pfam" id="PF14340"/>
    </source>
</evidence>
<keyword evidence="1" id="KW-0812">Transmembrane</keyword>
<accession>A0A2D0N0B5</accession>
<proteinExistence type="predicted"/>
<protein>
    <recommendedName>
        <fullName evidence="2">DUF4395 domain-containing protein</fullName>
    </recommendedName>
</protein>